<evidence type="ECO:0000313" key="3">
    <source>
        <dbReference type="EMBL" id="CAI8028067.1"/>
    </source>
</evidence>
<dbReference type="Proteomes" id="UP001174909">
    <property type="component" value="Unassembled WGS sequence"/>
</dbReference>
<accession>A0AA35SFR7</accession>
<evidence type="ECO:0000256" key="2">
    <source>
        <dbReference type="SAM" id="Phobius"/>
    </source>
</evidence>
<proteinExistence type="predicted"/>
<keyword evidence="2" id="KW-1133">Transmembrane helix</keyword>
<evidence type="ECO:0000256" key="1">
    <source>
        <dbReference type="SAM" id="MobiDB-lite"/>
    </source>
</evidence>
<feature type="region of interest" description="Disordered" evidence="1">
    <location>
        <begin position="234"/>
        <end position="297"/>
    </location>
</feature>
<gene>
    <name evidence="3" type="ORF">GBAR_LOCUS15992</name>
</gene>
<protein>
    <submittedName>
        <fullName evidence="3">Uncharacterized protein</fullName>
    </submittedName>
</protein>
<name>A0AA35SFR7_GEOBA</name>
<evidence type="ECO:0000313" key="4">
    <source>
        <dbReference type="Proteomes" id="UP001174909"/>
    </source>
</evidence>
<dbReference type="AlphaFoldDB" id="A0AA35SFR7"/>
<keyword evidence="4" id="KW-1185">Reference proteome</keyword>
<keyword evidence="2" id="KW-0472">Membrane</keyword>
<keyword evidence="2" id="KW-0812">Transmembrane</keyword>
<feature type="compositionally biased region" description="Low complexity" evidence="1">
    <location>
        <begin position="248"/>
        <end position="259"/>
    </location>
</feature>
<comment type="caution">
    <text evidence="3">The sequence shown here is derived from an EMBL/GenBank/DDBJ whole genome shotgun (WGS) entry which is preliminary data.</text>
</comment>
<reference evidence="3" key="1">
    <citation type="submission" date="2023-03" db="EMBL/GenBank/DDBJ databases">
        <authorList>
            <person name="Steffen K."/>
            <person name="Cardenas P."/>
        </authorList>
    </citation>
    <scope>NUCLEOTIDE SEQUENCE</scope>
</reference>
<feature type="transmembrane region" description="Helical" evidence="2">
    <location>
        <begin position="171"/>
        <end position="198"/>
    </location>
</feature>
<dbReference type="EMBL" id="CASHTH010002315">
    <property type="protein sequence ID" value="CAI8028067.1"/>
    <property type="molecule type" value="Genomic_DNA"/>
</dbReference>
<feature type="non-terminal residue" evidence="3">
    <location>
        <position position="433"/>
    </location>
</feature>
<organism evidence="3 4">
    <name type="scientific">Geodia barretti</name>
    <name type="common">Barrett's horny sponge</name>
    <dbReference type="NCBI Taxonomy" id="519541"/>
    <lineage>
        <taxon>Eukaryota</taxon>
        <taxon>Metazoa</taxon>
        <taxon>Porifera</taxon>
        <taxon>Demospongiae</taxon>
        <taxon>Heteroscleromorpha</taxon>
        <taxon>Tetractinellida</taxon>
        <taxon>Astrophorina</taxon>
        <taxon>Geodiidae</taxon>
        <taxon>Geodia</taxon>
    </lineage>
</organism>
<feature type="region of interest" description="Disordered" evidence="1">
    <location>
        <begin position="315"/>
        <end position="334"/>
    </location>
</feature>
<sequence length="433" mass="45785">VILHGPLDQTVPINQQAEFQCETDGGITSWVFNGIPRQDLPQEVEDDLEVVSTNTDKGTSVETLTFPARPEYNCHTVQCVVLKSGVDYVESEPATLTIIEGLSSSSVVDSQATNAASSRTISMPATLSPTPSKSILTPSKIILQTSSVMSKTSSGNGDVHKEDSNVIAGSILAAGVLAAGVLAAVAIGTGAIVIIKVFRSCKRRQKPEQETGVGSEDRSFTLLVKAEVGFVNDSSLMESDEMGPRTGKSSSSASEQSKAPMPTSPHNQANQDAGQGGGSSSSDVENNPEENWTGKSASCNVGGSDKCVVVTGVHQQKPHNDSNDGGLRGGKESILGGCPGQEKAATMNCLTGQAPSNDSQGSINPEGGEKCECQTDGGNDGFVWTNPTYLYNFQEEMCFIHSSPLNEKSWALDKWIMVKTKFGYCLPFDVFFI</sequence>